<sequence length="38" mass="4548">MLLSEWCRKKYEQACDRGDMVAAGHYSELYFMWQGRGM</sequence>
<protein>
    <submittedName>
        <fullName evidence="1">Uncharacterized protein</fullName>
    </submittedName>
</protein>
<proteinExistence type="predicted"/>
<accession>A0A9E7NNC9</accession>
<evidence type="ECO:0000313" key="1">
    <source>
        <dbReference type="EMBL" id="UTQ78157.1"/>
    </source>
</evidence>
<name>A0A9E7NNC9_9CAUD</name>
<dbReference type="EMBL" id="ON604651">
    <property type="protein sequence ID" value="UTQ78157.1"/>
    <property type="molecule type" value="Genomic_DNA"/>
</dbReference>
<organism evidence="1 2">
    <name type="scientific">Aeromonas phage JELG-KS1</name>
    <dbReference type="NCBI Taxonomy" id="2951233"/>
    <lineage>
        <taxon>Viruses</taxon>
        <taxon>Duplodnaviria</taxon>
        <taxon>Heunggongvirae</taxon>
        <taxon>Uroviricota</taxon>
        <taxon>Caudoviricetes</taxon>
        <taxon>Autographivirales</taxon>
        <taxon>Autotranscriptaviridae</taxon>
        <taxon>Studiervirinae</taxon>
        <taxon>Jelgvirus</taxon>
        <taxon>Jelgvirus JELGKS1</taxon>
    </lineage>
</organism>
<evidence type="ECO:0000313" key="2">
    <source>
        <dbReference type="Proteomes" id="UP001060072"/>
    </source>
</evidence>
<keyword evidence="2" id="KW-1185">Reference proteome</keyword>
<reference evidence="1" key="1">
    <citation type="submission" date="2022-05" db="EMBL/GenBank/DDBJ databases">
        <title>Complete genome sequence of Aeromonas phage JELG-KS1.</title>
        <authorList>
            <person name="Svanberga K."/>
            <person name="Dislers A."/>
            <person name="Kazaks A."/>
            <person name="Zrelovs N."/>
        </authorList>
    </citation>
    <scope>NUCLEOTIDE SEQUENCE</scope>
</reference>
<dbReference type="Proteomes" id="UP001060072">
    <property type="component" value="Segment"/>
</dbReference>